<keyword evidence="9" id="KW-1185">Reference proteome</keyword>
<accession>A0A485L1D7</accession>
<keyword evidence="5" id="KW-0408">Iron</keyword>
<dbReference type="GO" id="GO:0004656">
    <property type="term" value="F:procollagen-proline 4-dioxygenase activity"/>
    <property type="evidence" value="ECO:0007669"/>
    <property type="project" value="TreeGrafter"/>
</dbReference>
<protein>
    <submittedName>
        <fullName evidence="8">Aste57867_14587 protein</fullName>
    </submittedName>
</protein>
<proteinExistence type="predicted"/>
<dbReference type="AlphaFoldDB" id="A0A485L1D7"/>
<reference evidence="7" key="2">
    <citation type="submission" date="2019-06" db="EMBL/GenBank/DDBJ databases">
        <title>Genomics analysis of Aphanomyces spp. identifies a new class of oomycete effector associated with host adaptation.</title>
        <authorList>
            <person name="Gaulin E."/>
        </authorList>
    </citation>
    <scope>NUCLEOTIDE SEQUENCE</scope>
    <source>
        <strain evidence="7">CBS 578.67</strain>
    </source>
</reference>
<dbReference type="Pfam" id="PF13640">
    <property type="entry name" value="2OG-FeII_Oxy_3"/>
    <property type="match status" value="1"/>
</dbReference>
<reference evidence="8 9" key="1">
    <citation type="submission" date="2019-03" db="EMBL/GenBank/DDBJ databases">
        <authorList>
            <person name="Gaulin E."/>
            <person name="Dumas B."/>
        </authorList>
    </citation>
    <scope>NUCLEOTIDE SEQUENCE [LARGE SCALE GENOMIC DNA]</scope>
    <source>
        <strain evidence="8">CBS 568.67</strain>
    </source>
</reference>
<dbReference type="PANTHER" id="PTHR10869:SF241">
    <property type="entry name" value="FE2OG DIOXYGENASE DOMAIN-CONTAINING PROTEIN"/>
    <property type="match status" value="1"/>
</dbReference>
<dbReference type="PANTHER" id="PTHR10869">
    <property type="entry name" value="PROLYL 4-HYDROXYLASE ALPHA SUBUNIT"/>
    <property type="match status" value="1"/>
</dbReference>
<evidence type="ECO:0000256" key="5">
    <source>
        <dbReference type="ARBA" id="ARBA00023004"/>
    </source>
</evidence>
<name>A0A485L1D7_9STRA</name>
<dbReference type="GO" id="GO:0005783">
    <property type="term" value="C:endoplasmic reticulum"/>
    <property type="evidence" value="ECO:0007669"/>
    <property type="project" value="TreeGrafter"/>
</dbReference>
<evidence type="ECO:0000256" key="2">
    <source>
        <dbReference type="ARBA" id="ARBA00022723"/>
    </source>
</evidence>
<evidence type="ECO:0000313" key="8">
    <source>
        <dbReference type="EMBL" id="VFT91406.1"/>
    </source>
</evidence>
<feature type="domain" description="Prolyl 4-hydroxylase alpha subunit" evidence="6">
    <location>
        <begin position="33"/>
        <end position="211"/>
    </location>
</feature>
<evidence type="ECO:0000259" key="6">
    <source>
        <dbReference type="SMART" id="SM00702"/>
    </source>
</evidence>
<dbReference type="SMART" id="SM00702">
    <property type="entry name" value="P4Hc"/>
    <property type="match status" value="1"/>
</dbReference>
<evidence type="ECO:0000256" key="1">
    <source>
        <dbReference type="ARBA" id="ARBA00001961"/>
    </source>
</evidence>
<dbReference type="GO" id="GO:0031418">
    <property type="term" value="F:L-ascorbic acid binding"/>
    <property type="evidence" value="ECO:0007669"/>
    <property type="project" value="InterPro"/>
</dbReference>
<organism evidence="8 9">
    <name type="scientific">Aphanomyces stellatus</name>
    <dbReference type="NCBI Taxonomy" id="120398"/>
    <lineage>
        <taxon>Eukaryota</taxon>
        <taxon>Sar</taxon>
        <taxon>Stramenopiles</taxon>
        <taxon>Oomycota</taxon>
        <taxon>Saprolegniomycetes</taxon>
        <taxon>Saprolegniales</taxon>
        <taxon>Verrucalvaceae</taxon>
        <taxon>Aphanomyces</taxon>
    </lineage>
</organism>
<keyword evidence="4" id="KW-0560">Oxidoreductase</keyword>
<dbReference type="EMBL" id="VJMH01005562">
    <property type="protein sequence ID" value="KAF0694547.1"/>
    <property type="molecule type" value="Genomic_DNA"/>
</dbReference>
<dbReference type="Gene3D" id="2.60.120.620">
    <property type="entry name" value="q2cbj1_9rhob like domain"/>
    <property type="match status" value="1"/>
</dbReference>
<dbReference type="EMBL" id="CAADRA010005583">
    <property type="protein sequence ID" value="VFT91406.1"/>
    <property type="molecule type" value="Genomic_DNA"/>
</dbReference>
<sequence>MGNARSTSAADCLKTPSREPIRVNTVSLSNNDLLVLVLENVLSAKECKALIAKSEASGYEQALLNVGGGQQELRTDVRNNDRCIIDDTAAAAIIWGRIRSFLPATFNGHDVVGVNERLRFLRYDPGQEFKPHVDGSYCRPDKTEKSFLTIQLYLNGGQELVGGATTIFDRTGDVDIQPAVGRVLIFQHRGVYHAGAQVVQGRKYTIRSDIMCRLALGDERS</sequence>
<comment type="cofactor">
    <cofactor evidence="1">
        <name>L-ascorbate</name>
        <dbReference type="ChEBI" id="CHEBI:38290"/>
    </cofactor>
</comment>
<dbReference type="InterPro" id="IPR045054">
    <property type="entry name" value="P4HA-like"/>
</dbReference>
<dbReference type="InterPro" id="IPR044862">
    <property type="entry name" value="Pro_4_hyd_alph_FE2OG_OXY"/>
</dbReference>
<evidence type="ECO:0000256" key="3">
    <source>
        <dbReference type="ARBA" id="ARBA00022964"/>
    </source>
</evidence>
<evidence type="ECO:0000313" key="7">
    <source>
        <dbReference type="EMBL" id="KAF0694547.1"/>
    </source>
</evidence>
<evidence type="ECO:0000313" key="9">
    <source>
        <dbReference type="Proteomes" id="UP000332933"/>
    </source>
</evidence>
<dbReference type="Proteomes" id="UP000332933">
    <property type="component" value="Unassembled WGS sequence"/>
</dbReference>
<dbReference type="GO" id="GO:0005506">
    <property type="term" value="F:iron ion binding"/>
    <property type="evidence" value="ECO:0007669"/>
    <property type="project" value="InterPro"/>
</dbReference>
<gene>
    <name evidence="8" type="primary">Aste57867_14587</name>
    <name evidence="7" type="ORF">As57867_014533</name>
    <name evidence="8" type="ORF">ASTE57867_14587</name>
</gene>
<dbReference type="InterPro" id="IPR006620">
    <property type="entry name" value="Pro_4_hyd_alph"/>
</dbReference>
<evidence type="ECO:0000256" key="4">
    <source>
        <dbReference type="ARBA" id="ARBA00023002"/>
    </source>
</evidence>
<keyword evidence="3" id="KW-0223">Dioxygenase</keyword>
<dbReference type="OrthoDB" id="69177at2759"/>
<keyword evidence="2" id="KW-0479">Metal-binding</keyword>